<reference evidence="2" key="1">
    <citation type="submission" date="2020-10" db="EMBL/GenBank/DDBJ databases">
        <authorList>
            <person name="Gilroy R."/>
        </authorList>
    </citation>
    <scope>NUCLEOTIDE SEQUENCE</scope>
    <source>
        <strain evidence="2">CHK189-12415</strain>
    </source>
</reference>
<dbReference type="PANTHER" id="PTHR35866:SF1">
    <property type="entry name" value="YKGJ FAMILY CYSTEINE CLUSTER PROTEIN"/>
    <property type="match status" value="1"/>
</dbReference>
<name>A0A9D1DWU0_9FIRM</name>
<dbReference type="AlphaFoldDB" id="A0A9D1DWU0"/>
<reference evidence="2" key="2">
    <citation type="journal article" date="2021" name="PeerJ">
        <title>Extensive microbial diversity within the chicken gut microbiome revealed by metagenomics and culture.</title>
        <authorList>
            <person name="Gilroy R."/>
            <person name="Ravi A."/>
            <person name="Getino M."/>
            <person name="Pursley I."/>
            <person name="Horton D.L."/>
            <person name="Alikhan N.F."/>
            <person name="Baker D."/>
            <person name="Gharbi K."/>
            <person name="Hall N."/>
            <person name="Watson M."/>
            <person name="Adriaenssens E.M."/>
            <person name="Foster-Nyarko E."/>
            <person name="Jarju S."/>
            <person name="Secka A."/>
            <person name="Antonio M."/>
            <person name="Oren A."/>
            <person name="Chaudhuri R.R."/>
            <person name="La Ragione R."/>
            <person name="Hildebrand F."/>
            <person name="Pallen M.J."/>
        </authorList>
    </citation>
    <scope>NUCLEOTIDE SEQUENCE</scope>
    <source>
        <strain evidence="2">CHK189-12415</strain>
    </source>
</reference>
<organism evidence="2 3">
    <name type="scientific">Candidatus Faecivivens stercoravium</name>
    <dbReference type="NCBI Taxonomy" id="2840803"/>
    <lineage>
        <taxon>Bacteria</taxon>
        <taxon>Bacillati</taxon>
        <taxon>Bacillota</taxon>
        <taxon>Clostridia</taxon>
        <taxon>Eubacteriales</taxon>
        <taxon>Oscillospiraceae</taxon>
        <taxon>Oscillospiraceae incertae sedis</taxon>
        <taxon>Candidatus Faecivivens</taxon>
    </lineage>
</organism>
<feature type="region of interest" description="Disordered" evidence="1">
    <location>
        <begin position="1"/>
        <end position="24"/>
    </location>
</feature>
<evidence type="ECO:0000256" key="1">
    <source>
        <dbReference type="SAM" id="MobiDB-lite"/>
    </source>
</evidence>
<dbReference type="PANTHER" id="PTHR35866">
    <property type="entry name" value="PUTATIVE-RELATED"/>
    <property type="match status" value="1"/>
</dbReference>
<evidence type="ECO:0000313" key="3">
    <source>
        <dbReference type="Proteomes" id="UP000824241"/>
    </source>
</evidence>
<sequence>MPISHLTKPDPGRENLETGSPLSPESPLPFRCAGCGSCCRGRRDLLLSGYDLYRLAVRLDLPPEVVAEGFCDRYTGPDTGFPALRLRPRKDTGGCPFLVNGRCAVHDARPLACALYPLGQTIALPEGTVSYFMQAAQCGERVSEQTLARFLTDSGITEREPIDIRWAEVCTEMMGWLASRAPSPLQLKFICRQMEKSLYFAYDRTAPFLPQFEGNVKALRRKLASLQIPRKDEPDENCNP</sequence>
<dbReference type="InterPro" id="IPR005358">
    <property type="entry name" value="Puta_zinc/iron-chelating_dom"/>
</dbReference>
<dbReference type="EMBL" id="DVHA01000064">
    <property type="protein sequence ID" value="HIR60316.1"/>
    <property type="molecule type" value="Genomic_DNA"/>
</dbReference>
<evidence type="ECO:0000313" key="2">
    <source>
        <dbReference type="EMBL" id="HIR60316.1"/>
    </source>
</evidence>
<accession>A0A9D1DWU0</accession>
<feature type="compositionally biased region" description="Basic and acidic residues" evidence="1">
    <location>
        <begin position="7"/>
        <end position="16"/>
    </location>
</feature>
<protein>
    <submittedName>
        <fullName evidence="2">YkgJ family cysteine cluster protein</fullName>
    </submittedName>
</protein>
<gene>
    <name evidence="2" type="ORF">IAB37_01900</name>
</gene>
<dbReference type="Pfam" id="PF03692">
    <property type="entry name" value="CxxCxxCC"/>
    <property type="match status" value="1"/>
</dbReference>
<proteinExistence type="predicted"/>
<dbReference type="Proteomes" id="UP000824241">
    <property type="component" value="Unassembled WGS sequence"/>
</dbReference>
<comment type="caution">
    <text evidence="2">The sequence shown here is derived from an EMBL/GenBank/DDBJ whole genome shotgun (WGS) entry which is preliminary data.</text>
</comment>